<organism evidence="9">
    <name type="scientific">marine sediment metagenome</name>
    <dbReference type="NCBI Taxonomy" id="412755"/>
    <lineage>
        <taxon>unclassified sequences</taxon>
        <taxon>metagenomes</taxon>
        <taxon>ecological metagenomes</taxon>
    </lineage>
</organism>
<evidence type="ECO:0000256" key="5">
    <source>
        <dbReference type="ARBA" id="ARBA00022833"/>
    </source>
</evidence>
<dbReference type="InterPro" id="IPR003689">
    <property type="entry name" value="ZIP"/>
</dbReference>
<keyword evidence="5" id="KW-0862">Zinc</keyword>
<accession>X0WG73</accession>
<evidence type="ECO:0000256" key="7">
    <source>
        <dbReference type="ARBA" id="ARBA00023136"/>
    </source>
</evidence>
<evidence type="ECO:0000313" key="9">
    <source>
        <dbReference type="EMBL" id="GAG29680.1"/>
    </source>
</evidence>
<keyword evidence="7 8" id="KW-0472">Membrane</keyword>
<feature type="transmembrane region" description="Helical" evidence="8">
    <location>
        <begin position="157"/>
        <end position="177"/>
    </location>
</feature>
<dbReference type="AlphaFoldDB" id="X0WG73"/>
<name>X0WG73_9ZZZZ</name>
<dbReference type="GO" id="GO:0005385">
    <property type="term" value="F:zinc ion transmembrane transporter activity"/>
    <property type="evidence" value="ECO:0007669"/>
    <property type="project" value="TreeGrafter"/>
</dbReference>
<proteinExistence type="inferred from homology"/>
<dbReference type="Pfam" id="PF02535">
    <property type="entry name" value="Zip"/>
    <property type="match status" value="1"/>
</dbReference>
<evidence type="ECO:0000256" key="3">
    <source>
        <dbReference type="ARBA" id="ARBA00022475"/>
    </source>
</evidence>
<dbReference type="GO" id="GO:0005886">
    <property type="term" value="C:plasma membrane"/>
    <property type="evidence" value="ECO:0007669"/>
    <property type="project" value="UniProtKB-SubCell"/>
</dbReference>
<keyword evidence="4 8" id="KW-0812">Transmembrane</keyword>
<evidence type="ECO:0000256" key="2">
    <source>
        <dbReference type="ARBA" id="ARBA00006939"/>
    </source>
</evidence>
<dbReference type="EMBL" id="BARS01049115">
    <property type="protein sequence ID" value="GAG29680.1"/>
    <property type="molecule type" value="Genomic_DNA"/>
</dbReference>
<feature type="transmembrane region" description="Helical" evidence="8">
    <location>
        <begin position="125"/>
        <end position="145"/>
    </location>
</feature>
<reference evidence="9" key="1">
    <citation type="journal article" date="2014" name="Front. Microbiol.">
        <title>High frequency of phylogenetically diverse reductive dehalogenase-homologous genes in deep subseafloor sedimentary metagenomes.</title>
        <authorList>
            <person name="Kawai M."/>
            <person name="Futagami T."/>
            <person name="Toyoda A."/>
            <person name="Takaki Y."/>
            <person name="Nishi S."/>
            <person name="Hori S."/>
            <person name="Arai W."/>
            <person name="Tsubouchi T."/>
            <person name="Morono Y."/>
            <person name="Uchiyama I."/>
            <person name="Ito T."/>
            <person name="Fujiyama A."/>
            <person name="Inagaki F."/>
            <person name="Takami H."/>
        </authorList>
    </citation>
    <scope>NUCLEOTIDE SEQUENCE</scope>
    <source>
        <strain evidence="9">Expedition CK06-06</strain>
    </source>
</reference>
<comment type="subcellular location">
    <subcellularLocation>
        <location evidence="1">Cell membrane</location>
        <topology evidence="1">Multi-pass membrane protein</topology>
    </subcellularLocation>
</comment>
<evidence type="ECO:0000256" key="4">
    <source>
        <dbReference type="ARBA" id="ARBA00022692"/>
    </source>
</evidence>
<evidence type="ECO:0000256" key="1">
    <source>
        <dbReference type="ARBA" id="ARBA00004651"/>
    </source>
</evidence>
<evidence type="ECO:0008006" key="10">
    <source>
        <dbReference type="Google" id="ProtNLM"/>
    </source>
</evidence>
<comment type="similarity">
    <text evidence="2">Belongs to the ZIP transporter (TC 2.A.5) family.</text>
</comment>
<gene>
    <name evidence="9" type="ORF">S01H1_73502</name>
</gene>
<evidence type="ECO:0000256" key="6">
    <source>
        <dbReference type="ARBA" id="ARBA00022989"/>
    </source>
</evidence>
<feature type="non-terminal residue" evidence="9">
    <location>
        <position position="1"/>
    </location>
</feature>
<dbReference type="PANTHER" id="PTHR11040:SF211">
    <property type="entry name" value="ZINC TRANSPORTER ZIP11"/>
    <property type="match status" value="1"/>
</dbReference>
<keyword evidence="6 8" id="KW-1133">Transmembrane helix</keyword>
<comment type="caution">
    <text evidence="9">The sequence shown here is derived from an EMBL/GenBank/DDBJ whole genome shotgun (WGS) entry which is preliminary data.</text>
</comment>
<sequence length="178" mass="18080">FAAGALTMFAIDVSLPHIRFAVQEPGVLDRRLFTTGLLIAVGISVHNIPEGAAVGASYIETPELGAMVAAGIALHNVPEGVATALPIYASGASKLAAFRLSLFSGLVEPAGALAAALLLTGFQGLVPAALAFAAGVMVFITLDELVPAARREGHEHYTALGIIIGGVCMFLVIGAFGS</sequence>
<dbReference type="PANTHER" id="PTHR11040">
    <property type="entry name" value="ZINC/IRON TRANSPORTER"/>
    <property type="match status" value="1"/>
</dbReference>
<protein>
    <recommendedName>
        <fullName evidence="10">Zinc/iron permease</fullName>
    </recommendedName>
</protein>
<evidence type="ECO:0000256" key="8">
    <source>
        <dbReference type="SAM" id="Phobius"/>
    </source>
</evidence>
<keyword evidence="3" id="KW-1003">Cell membrane</keyword>